<dbReference type="SMART" id="SM00471">
    <property type="entry name" value="HDc"/>
    <property type="match status" value="1"/>
</dbReference>
<protein>
    <submittedName>
        <fullName evidence="2">HD-GYP domain-containing protein</fullName>
    </submittedName>
</protein>
<dbReference type="PANTHER" id="PTHR43155">
    <property type="entry name" value="CYCLIC DI-GMP PHOSPHODIESTERASE PA4108-RELATED"/>
    <property type="match status" value="1"/>
</dbReference>
<dbReference type="InterPro" id="IPR003607">
    <property type="entry name" value="HD/PDEase_dom"/>
</dbReference>
<dbReference type="PROSITE" id="PS51832">
    <property type="entry name" value="HD_GYP"/>
    <property type="match status" value="1"/>
</dbReference>
<dbReference type="SUPFAM" id="SSF109604">
    <property type="entry name" value="HD-domain/PDEase-like"/>
    <property type="match status" value="1"/>
</dbReference>
<feature type="domain" description="HD-GYP" evidence="1">
    <location>
        <begin position="144"/>
        <end position="339"/>
    </location>
</feature>
<proteinExistence type="predicted"/>
<dbReference type="InterPro" id="IPR037522">
    <property type="entry name" value="HD_GYP_dom"/>
</dbReference>
<dbReference type="RefSeq" id="WP_265617647.1">
    <property type="nucleotide sequence ID" value="NZ_JAPFRD010000011.1"/>
</dbReference>
<evidence type="ECO:0000259" key="1">
    <source>
        <dbReference type="PROSITE" id="PS51832"/>
    </source>
</evidence>
<sequence>MSDNTLTKIKINELKPGMYVHHIDEQSGKVQIKSKGRVTSQAIVDSLKKRGVKTLTIDESKNFTAEGEISSLENNDAASNSTLEQSAVAKKEGEERVSFNKELLRAERLHKRGKAIQKQLLNAVKKGLPFDDKIPREFSQNLVSSIDRNPDALICLTKIREKDDYLLEHSLNVAILLANFGRYLEMSDQEVEDLAYAGFLHDIGKIKIPDSILHKPGRLDEMEMNVMKDHVYYGVKVLEEMSIASHLVQAVSEHHERLDGYGYPNGAREEEISQAGRMLAIADMYDALTADRCYKAGMPSQKALQILLSDTPHKLDAKLVHLFIKCMGIYPVGSLVKLDNERLAMVVEQTDSATAPKVKVFYSLRGNHFLEPKDIDLNASSVTAKIEKPVLASDYNINFNSFFEKSISI</sequence>
<dbReference type="NCBIfam" id="TIGR00277">
    <property type="entry name" value="HDIG"/>
    <property type="match status" value="1"/>
</dbReference>
<dbReference type="Proteomes" id="UP001142810">
    <property type="component" value="Unassembled WGS sequence"/>
</dbReference>
<dbReference type="Pfam" id="PF13487">
    <property type="entry name" value="HD_5"/>
    <property type="match status" value="1"/>
</dbReference>
<dbReference type="Gene3D" id="1.10.3210.10">
    <property type="entry name" value="Hypothetical protein af1432"/>
    <property type="match status" value="1"/>
</dbReference>
<reference evidence="2" key="1">
    <citation type="submission" date="2022-11" db="EMBL/GenBank/DDBJ databases">
        <title>Alteromonas sp. nov., isolated from sea water of the Qingdao.</title>
        <authorList>
            <person name="Wang Q."/>
        </authorList>
    </citation>
    <scope>NUCLEOTIDE SEQUENCE</scope>
    <source>
        <strain evidence="2">ASW11-7</strain>
    </source>
</reference>
<dbReference type="InterPro" id="IPR021812">
    <property type="entry name" value="DUF3391"/>
</dbReference>
<dbReference type="PANTHER" id="PTHR43155:SF2">
    <property type="entry name" value="CYCLIC DI-GMP PHOSPHODIESTERASE PA4108"/>
    <property type="match status" value="1"/>
</dbReference>
<organism evidence="2 3">
    <name type="scientific">Alteromonas aquimaris</name>
    <dbReference type="NCBI Taxonomy" id="2998417"/>
    <lineage>
        <taxon>Bacteria</taxon>
        <taxon>Pseudomonadati</taxon>
        <taxon>Pseudomonadota</taxon>
        <taxon>Gammaproteobacteria</taxon>
        <taxon>Alteromonadales</taxon>
        <taxon>Alteromonadaceae</taxon>
        <taxon>Alteromonas/Salinimonas group</taxon>
        <taxon>Alteromonas</taxon>
    </lineage>
</organism>
<keyword evidence="3" id="KW-1185">Reference proteome</keyword>
<dbReference type="CDD" id="cd00077">
    <property type="entry name" value="HDc"/>
    <property type="match status" value="1"/>
</dbReference>
<comment type="caution">
    <text evidence="2">The sequence shown here is derived from an EMBL/GenBank/DDBJ whole genome shotgun (WGS) entry which is preliminary data.</text>
</comment>
<gene>
    <name evidence="2" type="ORF">OPS25_10365</name>
</gene>
<dbReference type="EMBL" id="JAPFRD010000011">
    <property type="protein sequence ID" value="MCW8108896.1"/>
    <property type="molecule type" value="Genomic_DNA"/>
</dbReference>
<accession>A0ABT3P7Z9</accession>
<dbReference type="InterPro" id="IPR006675">
    <property type="entry name" value="HDIG_dom"/>
</dbReference>
<evidence type="ECO:0000313" key="2">
    <source>
        <dbReference type="EMBL" id="MCW8108896.1"/>
    </source>
</evidence>
<dbReference type="Pfam" id="PF11871">
    <property type="entry name" value="DUF3391"/>
    <property type="match status" value="1"/>
</dbReference>
<name>A0ABT3P7Z9_9ALTE</name>
<evidence type="ECO:0000313" key="3">
    <source>
        <dbReference type="Proteomes" id="UP001142810"/>
    </source>
</evidence>